<dbReference type="Pfam" id="PF13320">
    <property type="entry name" value="GH123_cat"/>
    <property type="match status" value="1"/>
</dbReference>
<accession>A0A174CV26</accession>
<evidence type="ECO:0000259" key="1">
    <source>
        <dbReference type="Pfam" id="PF13320"/>
    </source>
</evidence>
<dbReference type="RefSeq" id="WP_055654661.1">
    <property type="nucleotide sequence ID" value="NZ_CABIXC010000004.1"/>
</dbReference>
<sequence length="556" mass="63007">MKDNREYQIKLMSALAKVFPGQEPEEDPCCTGFTMLRGETFSFVAAYTCGGGDGGRGNFDAVVRVESPAAEYCRIREIVPVPSLRPVNSCADSNYLRTQPGMYPDLLTEPAGGRITFTPGQFKSLWIDVEIPENGPYGDIPVAVVFASPEEEELCRRETSIKVYRTVLGPQRLLRTEWFHGDCLADYYQVPVFSEEHWRIMESFISAAAARGCNMILTPQFTPPLDTAPGGERTTIQLVGVKVLPGGGYEFDFSRLERWVAMCLSCGMTCFEMSHLFTQWGAGHPPKIMAEEKGKEIKLFGWDDPAVGGRYTIFLEAYLPRLTEKLRELGIARITRFHISDEPEPQHLLSYKQARESVAPYLKDFVIMDAISSLAVCREGEIDCPVCSNDHMEPFLEAGVTPLWSYYCTAQDYLVSNRFMAMPSARCRIYGAQVFKYGMEGILHWGYNFYNSQYSLKTLDPYRSTDADGAFPSGDSFLVYPGADGKPEESIRMMVLCHTMQDVRAMEQLADKKGREYVVDMLEEDLGEPITFKRYPKSDYWILQMRNRINRELDED</sequence>
<dbReference type="Proteomes" id="UP000095651">
    <property type="component" value="Unassembled WGS sequence"/>
</dbReference>
<dbReference type="AlphaFoldDB" id="A0A174CV26"/>
<evidence type="ECO:0000313" key="3">
    <source>
        <dbReference type="Proteomes" id="UP000095651"/>
    </source>
</evidence>
<proteinExistence type="predicted"/>
<dbReference type="InterPro" id="IPR025150">
    <property type="entry name" value="GH123_cat"/>
</dbReference>
<name>A0A174CV26_9FIRM</name>
<dbReference type="EMBL" id="CYZE01000004">
    <property type="protein sequence ID" value="CUO15668.1"/>
    <property type="molecule type" value="Genomic_DNA"/>
</dbReference>
<organism evidence="2 3">
    <name type="scientific">Hungatella hathewayi</name>
    <dbReference type="NCBI Taxonomy" id="154046"/>
    <lineage>
        <taxon>Bacteria</taxon>
        <taxon>Bacillati</taxon>
        <taxon>Bacillota</taxon>
        <taxon>Clostridia</taxon>
        <taxon>Lachnospirales</taxon>
        <taxon>Lachnospiraceae</taxon>
        <taxon>Hungatella</taxon>
    </lineage>
</organism>
<reference evidence="2 3" key="1">
    <citation type="submission" date="2015-09" db="EMBL/GenBank/DDBJ databases">
        <authorList>
            <consortium name="Pathogen Informatics"/>
        </authorList>
    </citation>
    <scope>NUCLEOTIDE SEQUENCE [LARGE SCALE GENOMIC DNA]</scope>
    <source>
        <strain evidence="2 3">2789STDY5608850</strain>
    </source>
</reference>
<feature type="domain" description="Glycoside hydrolase 123 catalytic" evidence="1">
    <location>
        <begin position="178"/>
        <end position="507"/>
    </location>
</feature>
<gene>
    <name evidence="2" type="ORF">ERS852407_02005</name>
</gene>
<protein>
    <recommendedName>
        <fullName evidence="1">Glycoside hydrolase 123 catalytic domain-containing protein</fullName>
    </recommendedName>
</protein>
<evidence type="ECO:0000313" key="2">
    <source>
        <dbReference type="EMBL" id="CUO15668.1"/>
    </source>
</evidence>